<keyword evidence="2" id="KW-0132">Cell division</keyword>
<evidence type="ECO:0000256" key="5">
    <source>
        <dbReference type="ARBA" id="ARBA00023306"/>
    </source>
</evidence>
<dbReference type="GO" id="GO:0051301">
    <property type="term" value="P:cell division"/>
    <property type="evidence" value="ECO:0007669"/>
    <property type="project" value="UniProtKB-KW"/>
</dbReference>
<evidence type="ECO:0000256" key="3">
    <source>
        <dbReference type="ARBA" id="ARBA00022692"/>
    </source>
</evidence>
<evidence type="ECO:0000256" key="1">
    <source>
        <dbReference type="ARBA" id="ARBA00022475"/>
    </source>
</evidence>
<dbReference type="InterPro" id="IPR050487">
    <property type="entry name" value="FtsQ_DivIB"/>
</dbReference>
<feature type="domain" description="POTRA" evidence="7">
    <location>
        <begin position="60"/>
        <end position="125"/>
    </location>
</feature>
<dbReference type="HOGENOM" id="CLU_085730_1_0_3"/>
<dbReference type="eggNOG" id="COG1589">
    <property type="taxonomic scope" value="Bacteria"/>
</dbReference>
<name>B0CFG1_ACAM1</name>
<keyword evidence="6" id="KW-0472">Membrane</keyword>
<accession>B0CFG1</accession>
<dbReference type="Proteomes" id="UP000000268">
    <property type="component" value="Chromosome"/>
</dbReference>
<dbReference type="EMBL" id="CP000828">
    <property type="protein sequence ID" value="ABW25848.1"/>
    <property type="molecule type" value="Genomic_DNA"/>
</dbReference>
<keyword evidence="9" id="KW-1185">Reference proteome</keyword>
<evidence type="ECO:0000256" key="4">
    <source>
        <dbReference type="ARBA" id="ARBA00022989"/>
    </source>
</evidence>
<dbReference type="AlphaFoldDB" id="B0CFG1"/>
<dbReference type="PANTHER" id="PTHR37820">
    <property type="entry name" value="CELL DIVISION PROTEIN DIVIB"/>
    <property type="match status" value="1"/>
</dbReference>
<dbReference type="OrthoDB" id="527430at2"/>
<reference evidence="8 9" key="1">
    <citation type="journal article" date="2008" name="Proc. Natl. Acad. Sci. U.S.A.">
        <title>Niche adaptation and genome expansion in the chlorophyll d-producing cyanobacterium Acaryochloris marina.</title>
        <authorList>
            <person name="Swingley W.D."/>
            <person name="Chen M."/>
            <person name="Cheung P.C."/>
            <person name="Conrad A.L."/>
            <person name="Dejesa L.C."/>
            <person name="Hao J."/>
            <person name="Honchak B.M."/>
            <person name="Karbach L.E."/>
            <person name="Kurdoglu A."/>
            <person name="Lahiri S."/>
            <person name="Mastrian S.D."/>
            <person name="Miyashita H."/>
            <person name="Page L."/>
            <person name="Ramakrishna P."/>
            <person name="Satoh S."/>
            <person name="Sattley W.M."/>
            <person name="Shimada Y."/>
            <person name="Taylor H.L."/>
            <person name="Tomo T."/>
            <person name="Tsuchiya T."/>
            <person name="Wang Z.T."/>
            <person name="Raymond J."/>
            <person name="Mimuro M."/>
            <person name="Blankenship R.E."/>
            <person name="Touchman J.W."/>
        </authorList>
    </citation>
    <scope>NUCLEOTIDE SEQUENCE [LARGE SCALE GENOMIC DNA]</scope>
    <source>
        <strain evidence="9">MBIC 11017</strain>
    </source>
</reference>
<keyword evidence="4 6" id="KW-1133">Transmembrane helix</keyword>
<evidence type="ECO:0000259" key="7">
    <source>
        <dbReference type="Pfam" id="PF08478"/>
    </source>
</evidence>
<dbReference type="STRING" id="329726.AM1_0805"/>
<keyword evidence="1" id="KW-1003">Cell membrane</keyword>
<organism evidence="8 9">
    <name type="scientific">Acaryochloris marina (strain MBIC 11017)</name>
    <dbReference type="NCBI Taxonomy" id="329726"/>
    <lineage>
        <taxon>Bacteria</taxon>
        <taxon>Bacillati</taxon>
        <taxon>Cyanobacteriota</taxon>
        <taxon>Cyanophyceae</taxon>
        <taxon>Acaryochloridales</taxon>
        <taxon>Acaryochloridaceae</taxon>
        <taxon>Acaryochloris</taxon>
    </lineage>
</organism>
<gene>
    <name evidence="8" type="ordered locus">AM1_0805</name>
</gene>
<evidence type="ECO:0000256" key="2">
    <source>
        <dbReference type="ARBA" id="ARBA00022618"/>
    </source>
</evidence>
<dbReference type="RefSeq" id="WP_012161430.1">
    <property type="nucleotide sequence ID" value="NC_009925.1"/>
</dbReference>
<dbReference type="Pfam" id="PF08478">
    <property type="entry name" value="POTRA_1"/>
    <property type="match status" value="1"/>
</dbReference>
<feature type="transmembrane region" description="Helical" evidence="6">
    <location>
        <begin position="31"/>
        <end position="49"/>
    </location>
</feature>
<keyword evidence="5" id="KW-0131">Cell cycle</keyword>
<keyword evidence="3 6" id="KW-0812">Transmembrane</keyword>
<protein>
    <recommendedName>
        <fullName evidence="7">POTRA domain-containing protein</fullName>
    </recommendedName>
</protein>
<dbReference type="GO" id="GO:0005886">
    <property type="term" value="C:plasma membrane"/>
    <property type="evidence" value="ECO:0007669"/>
    <property type="project" value="TreeGrafter"/>
</dbReference>
<sequence length="308" mass="34961">MTDSTPEPQIVNIRDRQQQLIRQRKQKFRRGAWRTLIILGMTVGLGWAVCQPEWQIQQSNQVTLTGNEAIDSQTLEHLMVLQFPTSLIRFQPQTLIAQLKNNAHVNHVIVTRKLFPPRVNVVVRELPPVAMTECKGCTLVLKPGQADSTTLGPANVWLLDQRGVVLPADSYPKLEKAHQLPKLTLKGYLQPEANEDTSDNPPVDSATQLVSIDRQKQQQWQQMYASMETSPVQIKHLNWENPNKLMLTTKLGQIHIGPFSDNFDRQLQALDEMRTLPKSVDPKQIVYIDIQNPESPVLELRKPSPPSS</sequence>
<dbReference type="KEGG" id="amr:AM1_0805"/>
<dbReference type="InterPro" id="IPR013685">
    <property type="entry name" value="POTRA_FtsQ_type"/>
</dbReference>
<dbReference type="PANTHER" id="PTHR37820:SF1">
    <property type="entry name" value="CELL DIVISION PROTEIN FTSQ"/>
    <property type="match status" value="1"/>
</dbReference>
<evidence type="ECO:0000313" key="9">
    <source>
        <dbReference type="Proteomes" id="UP000000268"/>
    </source>
</evidence>
<evidence type="ECO:0000256" key="6">
    <source>
        <dbReference type="SAM" id="Phobius"/>
    </source>
</evidence>
<proteinExistence type="predicted"/>
<evidence type="ECO:0000313" key="8">
    <source>
        <dbReference type="EMBL" id="ABW25848.1"/>
    </source>
</evidence>